<organism evidence="1">
    <name type="scientific">Opuntia streptacantha</name>
    <name type="common">Prickly pear cactus</name>
    <name type="synonym">Opuntia cardona</name>
    <dbReference type="NCBI Taxonomy" id="393608"/>
    <lineage>
        <taxon>Eukaryota</taxon>
        <taxon>Viridiplantae</taxon>
        <taxon>Streptophyta</taxon>
        <taxon>Embryophyta</taxon>
        <taxon>Tracheophyta</taxon>
        <taxon>Spermatophyta</taxon>
        <taxon>Magnoliopsida</taxon>
        <taxon>eudicotyledons</taxon>
        <taxon>Gunneridae</taxon>
        <taxon>Pentapetalae</taxon>
        <taxon>Caryophyllales</taxon>
        <taxon>Cactineae</taxon>
        <taxon>Cactaceae</taxon>
        <taxon>Opuntioideae</taxon>
        <taxon>Opuntia</taxon>
    </lineage>
</organism>
<accession>A0A7C9CY44</accession>
<reference evidence="1" key="1">
    <citation type="journal article" date="2013" name="J. Plant Res.">
        <title>Effect of fungi and light on seed germination of three Opuntia species from semiarid lands of central Mexico.</title>
        <authorList>
            <person name="Delgado-Sanchez P."/>
            <person name="Jimenez-Bremont J.F."/>
            <person name="Guerrero-Gonzalez Mde L."/>
            <person name="Flores J."/>
        </authorList>
    </citation>
    <scope>NUCLEOTIDE SEQUENCE</scope>
    <source>
        <tissue evidence="1">Cladode</tissue>
    </source>
</reference>
<protein>
    <submittedName>
        <fullName evidence="1">Uncharacterized protein</fullName>
    </submittedName>
</protein>
<evidence type="ECO:0000313" key="1">
    <source>
        <dbReference type="EMBL" id="MBA4625188.1"/>
    </source>
</evidence>
<dbReference type="EMBL" id="GISG01050819">
    <property type="protein sequence ID" value="MBA4625187.1"/>
    <property type="molecule type" value="Transcribed_RNA"/>
</dbReference>
<dbReference type="AlphaFoldDB" id="A0A7C9CY44"/>
<proteinExistence type="predicted"/>
<dbReference type="EMBL" id="GISG01050820">
    <property type="protein sequence ID" value="MBA4625188.1"/>
    <property type="molecule type" value="Transcribed_RNA"/>
</dbReference>
<reference evidence="1" key="2">
    <citation type="submission" date="2020-07" db="EMBL/GenBank/DDBJ databases">
        <authorList>
            <person name="Vera ALvarez R."/>
            <person name="Arias-Moreno D.M."/>
            <person name="Jimenez-Jacinto V."/>
            <person name="Jimenez-Bremont J.F."/>
            <person name="Swaminathan K."/>
            <person name="Moose S.P."/>
            <person name="Guerrero-Gonzalez M.L."/>
            <person name="Marino-Ramirez L."/>
            <person name="Landsman D."/>
            <person name="Rodriguez-Kessler M."/>
            <person name="Delgado-Sanchez P."/>
        </authorList>
    </citation>
    <scope>NUCLEOTIDE SEQUENCE</scope>
    <source>
        <tissue evidence="1">Cladode</tissue>
    </source>
</reference>
<name>A0A7C9CY44_OPUST</name>
<sequence>MGRTKSHISLSSIVSRPKSSKTTPYLLIAFGCMIVKRISWTHFLKCSTSSSNNLQNSGCSISKIKIPGTGSEIMLLKLSSVLSWIALRNEETKKFVACMPYSSL</sequence>
<dbReference type="PROSITE" id="PS51257">
    <property type="entry name" value="PROKAR_LIPOPROTEIN"/>
    <property type="match status" value="1"/>
</dbReference>